<evidence type="ECO:0000256" key="1">
    <source>
        <dbReference type="SAM" id="MobiDB-lite"/>
    </source>
</evidence>
<dbReference type="Proteomes" id="UP000008021">
    <property type="component" value="Chromosome 3"/>
</dbReference>
<sequence>MARTHVHTYHCIVSSAHSCSAVAQTCRPYSLCCWAARPGLRADGYSSSGWSGGAGSAASWWRRALAGGDGDGVDSSRRNVQARTSGAKARKTRKTSYQFGCFTWASPRHAPATTVLAYASTCPPASGT</sequence>
<protein>
    <submittedName>
        <fullName evidence="2">Uncharacterized protein</fullName>
    </submittedName>
</protein>
<organism evidence="2">
    <name type="scientific">Oryza meridionalis</name>
    <dbReference type="NCBI Taxonomy" id="40149"/>
    <lineage>
        <taxon>Eukaryota</taxon>
        <taxon>Viridiplantae</taxon>
        <taxon>Streptophyta</taxon>
        <taxon>Embryophyta</taxon>
        <taxon>Tracheophyta</taxon>
        <taxon>Spermatophyta</taxon>
        <taxon>Magnoliopsida</taxon>
        <taxon>Liliopsida</taxon>
        <taxon>Poales</taxon>
        <taxon>Poaceae</taxon>
        <taxon>BOP clade</taxon>
        <taxon>Oryzoideae</taxon>
        <taxon>Oryzeae</taxon>
        <taxon>Oryzinae</taxon>
        <taxon>Oryza</taxon>
    </lineage>
</organism>
<dbReference type="Gramene" id="OMERI03G37420.1">
    <property type="protein sequence ID" value="OMERI03G37420.1"/>
    <property type="gene ID" value="OMERI03G37420"/>
</dbReference>
<keyword evidence="3" id="KW-1185">Reference proteome</keyword>
<proteinExistence type="predicted"/>
<reference evidence="2" key="2">
    <citation type="submission" date="2018-05" db="EMBL/GenBank/DDBJ databases">
        <title>OmerRS3 (Oryza meridionalis Reference Sequence Version 3).</title>
        <authorList>
            <person name="Zhang J."/>
            <person name="Kudrna D."/>
            <person name="Lee S."/>
            <person name="Talag J."/>
            <person name="Welchert J."/>
            <person name="Wing R.A."/>
        </authorList>
    </citation>
    <scope>NUCLEOTIDE SEQUENCE [LARGE SCALE GENOMIC DNA]</scope>
    <source>
        <strain evidence="2">cv. OR44</strain>
    </source>
</reference>
<dbReference type="AlphaFoldDB" id="A0A0E0D9F7"/>
<evidence type="ECO:0000313" key="3">
    <source>
        <dbReference type="Proteomes" id="UP000008021"/>
    </source>
</evidence>
<dbReference type="EnsemblPlants" id="OMERI03G37420.1">
    <property type="protein sequence ID" value="OMERI03G37420.1"/>
    <property type="gene ID" value="OMERI03G37420"/>
</dbReference>
<evidence type="ECO:0000313" key="2">
    <source>
        <dbReference type="EnsemblPlants" id="OMERI03G37420.1"/>
    </source>
</evidence>
<reference evidence="2" key="1">
    <citation type="submission" date="2015-04" db="UniProtKB">
        <authorList>
            <consortium name="EnsemblPlants"/>
        </authorList>
    </citation>
    <scope>IDENTIFICATION</scope>
</reference>
<dbReference type="HOGENOM" id="CLU_1963100_0_0_1"/>
<name>A0A0E0D9F7_9ORYZ</name>
<accession>A0A0E0D9F7</accession>
<feature type="region of interest" description="Disordered" evidence="1">
    <location>
        <begin position="68"/>
        <end position="91"/>
    </location>
</feature>